<evidence type="ECO:0000256" key="5">
    <source>
        <dbReference type="SAM" id="MobiDB-lite"/>
    </source>
</evidence>
<accession>A0ABU6JBK4</accession>
<dbReference type="PANTHER" id="PTHR30346">
    <property type="entry name" value="TRANSCRIPTIONAL DUAL REGULATOR HCAR-RELATED"/>
    <property type="match status" value="1"/>
</dbReference>
<dbReference type="Pfam" id="PF00126">
    <property type="entry name" value="HTH_1"/>
    <property type="match status" value="1"/>
</dbReference>
<dbReference type="PROSITE" id="PS50931">
    <property type="entry name" value="HTH_LYSR"/>
    <property type="match status" value="1"/>
</dbReference>
<keyword evidence="2" id="KW-0805">Transcription regulation</keyword>
<feature type="region of interest" description="Disordered" evidence="5">
    <location>
        <begin position="297"/>
        <end position="338"/>
    </location>
</feature>
<reference evidence="7 8" key="1">
    <citation type="submission" date="2023-10" db="EMBL/GenBank/DDBJ databases">
        <title>Noviherbaspirillum sp. CPCC 100848 genome assembly.</title>
        <authorList>
            <person name="Li X.Y."/>
            <person name="Fang X.M."/>
        </authorList>
    </citation>
    <scope>NUCLEOTIDE SEQUENCE [LARGE SCALE GENOMIC DNA]</scope>
    <source>
        <strain evidence="7 8">CPCC 100848</strain>
    </source>
</reference>
<dbReference type="Gene3D" id="1.10.10.10">
    <property type="entry name" value="Winged helix-like DNA-binding domain superfamily/Winged helix DNA-binding domain"/>
    <property type="match status" value="1"/>
</dbReference>
<dbReference type="RefSeq" id="WP_326507530.1">
    <property type="nucleotide sequence ID" value="NZ_JAWIIV010000013.1"/>
</dbReference>
<keyword evidence="4" id="KW-0804">Transcription</keyword>
<feature type="domain" description="HTH lysR-type" evidence="6">
    <location>
        <begin position="5"/>
        <end position="62"/>
    </location>
</feature>
<name>A0ABU6JBK4_9BURK</name>
<evidence type="ECO:0000256" key="4">
    <source>
        <dbReference type="ARBA" id="ARBA00023163"/>
    </source>
</evidence>
<dbReference type="SUPFAM" id="SSF46785">
    <property type="entry name" value="Winged helix' DNA-binding domain"/>
    <property type="match status" value="1"/>
</dbReference>
<comment type="similarity">
    <text evidence="1">Belongs to the LysR transcriptional regulatory family.</text>
</comment>
<dbReference type="Gene3D" id="3.40.190.10">
    <property type="entry name" value="Periplasmic binding protein-like II"/>
    <property type="match status" value="2"/>
</dbReference>
<dbReference type="InterPro" id="IPR000847">
    <property type="entry name" value="LysR_HTH_N"/>
</dbReference>
<dbReference type="CDD" id="cd08414">
    <property type="entry name" value="PBP2_LTTR_aromatics_like"/>
    <property type="match status" value="1"/>
</dbReference>
<sequence length="338" mass="37336">MSNRLDSRSLALFLAVADTLSFRQAAETLHMSQPPLSRAIRELEERLGMPLFVRNTRGVVLTEDGRRLLPYARRVARLLRDAEAELTAPGLPNAFRLGLTNAVEPAWFDGLVERLQATQPEMAVSVLYDTSPRLVRQLRSGKLDAAFVALPTDVRGLTVLHLDRVPMMVAMHSNHRLARRRTISLADIGSEPVFWFERARQPAFYDHCQQIFTRHGFAPSTLREPNDHHVLLADVARGRGLALLPGSFASLKRAGVVYKKLAEGAELGVGIGLVNPNDQETMRTILVMAANLGDARQQGAKRSAASNERALRTRGSAVRESAENGRASKRSPRLSNAD</sequence>
<evidence type="ECO:0000259" key="6">
    <source>
        <dbReference type="PROSITE" id="PS50931"/>
    </source>
</evidence>
<dbReference type="SUPFAM" id="SSF53850">
    <property type="entry name" value="Periplasmic binding protein-like II"/>
    <property type="match status" value="1"/>
</dbReference>
<evidence type="ECO:0000313" key="8">
    <source>
        <dbReference type="Proteomes" id="UP001352263"/>
    </source>
</evidence>
<evidence type="ECO:0000256" key="2">
    <source>
        <dbReference type="ARBA" id="ARBA00023015"/>
    </source>
</evidence>
<organism evidence="7 8">
    <name type="scientific">Noviherbaspirillum album</name>
    <dbReference type="NCBI Taxonomy" id="3080276"/>
    <lineage>
        <taxon>Bacteria</taxon>
        <taxon>Pseudomonadati</taxon>
        <taxon>Pseudomonadota</taxon>
        <taxon>Betaproteobacteria</taxon>
        <taxon>Burkholderiales</taxon>
        <taxon>Oxalobacteraceae</taxon>
        <taxon>Noviherbaspirillum</taxon>
    </lineage>
</organism>
<evidence type="ECO:0000256" key="1">
    <source>
        <dbReference type="ARBA" id="ARBA00009437"/>
    </source>
</evidence>
<dbReference type="Proteomes" id="UP001352263">
    <property type="component" value="Unassembled WGS sequence"/>
</dbReference>
<dbReference type="PANTHER" id="PTHR30346:SF17">
    <property type="entry name" value="LYSR FAMILY TRANSCRIPTIONAL REGULATOR"/>
    <property type="match status" value="1"/>
</dbReference>
<dbReference type="PRINTS" id="PR00039">
    <property type="entry name" value="HTHLYSR"/>
</dbReference>
<dbReference type="InterPro" id="IPR005119">
    <property type="entry name" value="LysR_subst-bd"/>
</dbReference>
<dbReference type="Pfam" id="PF03466">
    <property type="entry name" value="LysR_substrate"/>
    <property type="match status" value="1"/>
</dbReference>
<comment type="caution">
    <text evidence="7">The sequence shown here is derived from an EMBL/GenBank/DDBJ whole genome shotgun (WGS) entry which is preliminary data.</text>
</comment>
<evidence type="ECO:0000313" key="7">
    <source>
        <dbReference type="EMBL" id="MEC4720816.1"/>
    </source>
</evidence>
<dbReference type="InterPro" id="IPR036388">
    <property type="entry name" value="WH-like_DNA-bd_sf"/>
</dbReference>
<dbReference type="EMBL" id="JAWIIV010000013">
    <property type="protein sequence ID" value="MEC4720816.1"/>
    <property type="molecule type" value="Genomic_DNA"/>
</dbReference>
<proteinExistence type="inferred from homology"/>
<gene>
    <name evidence="7" type="ORF">RY831_16750</name>
</gene>
<keyword evidence="8" id="KW-1185">Reference proteome</keyword>
<protein>
    <submittedName>
        <fullName evidence="7">LysR family transcriptional regulator</fullName>
    </submittedName>
</protein>
<keyword evidence="3" id="KW-0238">DNA-binding</keyword>
<dbReference type="InterPro" id="IPR036390">
    <property type="entry name" value="WH_DNA-bd_sf"/>
</dbReference>
<evidence type="ECO:0000256" key="3">
    <source>
        <dbReference type="ARBA" id="ARBA00023125"/>
    </source>
</evidence>